<evidence type="ECO:0000256" key="13">
    <source>
        <dbReference type="SAM" id="Phobius"/>
    </source>
</evidence>
<dbReference type="CDD" id="cd16012">
    <property type="entry name" value="ALP"/>
    <property type="match status" value="1"/>
</dbReference>
<keyword evidence="13" id="KW-0812">Transmembrane</keyword>
<feature type="binding site" evidence="9">
    <location>
        <position position="340"/>
    </location>
    <ligand>
        <name>Zn(2+)</name>
        <dbReference type="ChEBI" id="CHEBI:29105"/>
        <label>2</label>
    </ligand>
</feature>
<evidence type="ECO:0000256" key="5">
    <source>
        <dbReference type="ARBA" id="ARBA00022801"/>
    </source>
</evidence>
<comment type="similarity">
    <text evidence="1 10">Belongs to the alkaline phosphatase family.</text>
</comment>
<organism evidence="14 15">
    <name type="scientific">Melanomma pulvis-pyrius CBS 109.77</name>
    <dbReference type="NCBI Taxonomy" id="1314802"/>
    <lineage>
        <taxon>Eukaryota</taxon>
        <taxon>Fungi</taxon>
        <taxon>Dikarya</taxon>
        <taxon>Ascomycota</taxon>
        <taxon>Pezizomycotina</taxon>
        <taxon>Dothideomycetes</taxon>
        <taxon>Pleosporomycetidae</taxon>
        <taxon>Pleosporales</taxon>
        <taxon>Melanommataceae</taxon>
        <taxon>Melanomma</taxon>
    </lineage>
</organism>
<dbReference type="GO" id="GO:0000329">
    <property type="term" value="C:fungal-type vacuole membrane"/>
    <property type="evidence" value="ECO:0007669"/>
    <property type="project" value="TreeGrafter"/>
</dbReference>
<dbReference type="GO" id="GO:0004035">
    <property type="term" value="F:alkaline phosphatase activity"/>
    <property type="evidence" value="ECO:0007669"/>
    <property type="project" value="UniProtKB-EC"/>
</dbReference>
<dbReference type="Proteomes" id="UP000799757">
    <property type="component" value="Unassembled WGS sequence"/>
</dbReference>
<feature type="binding site" evidence="9">
    <location>
        <position position="93"/>
    </location>
    <ligand>
        <name>Zn(2+)</name>
        <dbReference type="ChEBI" id="CHEBI:29105"/>
        <label>2</label>
    </ligand>
</feature>
<dbReference type="EMBL" id="MU001865">
    <property type="protein sequence ID" value="KAF2795217.1"/>
    <property type="molecule type" value="Genomic_DNA"/>
</dbReference>
<keyword evidence="13" id="KW-1133">Transmembrane helix</keyword>
<dbReference type="PANTHER" id="PTHR11596:SF5">
    <property type="entry name" value="ALKALINE PHOSPHATASE"/>
    <property type="match status" value="1"/>
</dbReference>
<reference evidence="14" key="1">
    <citation type="journal article" date="2020" name="Stud. Mycol.">
        <title>101 Dothideomycetes genomes: a test case for predicting lifestyles and emergence of pathogens.</title>
        <authorList>
            <person name="Haridas S."/>
            <person name="Albert R."/>
            <person name="Binder M."/>
            <person name="Bloem J."/>
            <person name="Labutti K."/>
            <person name="Salamov A."/>
            <person name="Andreopoulos B."/>
            <person name="Baker S."/>
            <person name="Barry K."/>
            <person name="Bills G."/>
            <person name="Bluhm B."/>
            <person name="Cannon C."/>
            <person name="Castanera R."/>
            <person name="Culley D."/>
            <person name="Daum C."/>
            <person name="Ezra D."/>
            <person name="Gonzalez J."/>
            <person name="Henrissat B."/>
            <person name="Kuo A."/>
            <person name="Liang C."/>
            <person name="Lipzen A."/>
            <person name="Lutzoni F."/>
            <person name="Magnuson J."/>
            <person name="Mondo S."/>
            <person name="Nolan M."/>
            <person name="Ohm R."/>
            <person name="Pangilinan J."/>
            <person name="Park H.-J."/>
            <person name="Ramirez L."/>
            <person name="Alfaro M."/>
            <person name="Sun H."/>
            <person name="Tritt A."/>
            <person name="Yoshinaga Y."/>
            <person name="Zwiers L.-H."/>
            <person name="Turgeon B."/>
            <person name="Goodwin S."/>
            <person name="Spatafora J."/>
            <person name="Crous P."/>
            <person name="Grigoriev I."/>
        </authorList>
    </citation>
    <scope>NUCLEOTIDE SEQUENCE</scope>
    <source>
        <strain evidence="14">CBS 109.77</strain>
    </source>
</reference>
<evidence type="ECO:0000256" key="4">
    <source>
        <dbReference type="ARBA" id="ARBA00022723"/>
    </source>
</evidence>
<dbReference type="InterPro" id="IPR018299">
    <property type="entry name" value="Alkaline_phosphatase_AS"/>
</dbReference>
<dbReference type="FunFam" id="3.40.720.10:FF:000063">
    <property type="entry name" value="Alkaline phosphatase"/>
    <property type="match status" value="1"/>
</dbReference>
<keyword evidence="5 11" id="KW-0378">Hydrolase</keyword>
<feature type="binding site" evidence="9">
    <location>
        <position position="192"/>
    </location>
    <ligand>
        <name>Mg(2+)</name>
        <dbReference type="ChEBI" id="CHEBI:18420"/>
    </ligand>
</feature>
<keyword evidence="7 9" id="KW-0460">Magnesium</keyword>
<feature type="binding site" evidence="9">
    <location>
        <position position="383"/>
    </location>
    <ligand>
        <name>Zn(2+)</name>
        <dbReference type="ChEBI" id="CHEBI:29105"/>
        <label>2</label>
    </ligand>
</feature>
<dbReference type="OrthoDB" id="7392499at2759"/>
<accession>A0A6A6XHV7</accession>
<keyword evidence="13" id="KW-0472">Membrane</keyword>
<dbReference type="Gene3D" id="1.10.60.40">
    <property type="match status" value="1"/>
</dbReference>
<feature type="binding site" evidence="9">
    <location>
        <position position="93"/>
    </location>
    <ligand>
        <name>Mg(2+)</name>
        <dbReference type="ChEBI" id="CHEBI:18420"/>
    </ligand>
</feature>
<comment type="cofactor">
    <cofactor evidence="9">
        <name>Zn(2+)</name>
        <dbReference type="ChEBI" id="CHEBI:29105"/>
    </cofactor>
    <text evidence="9">Binds 2 Zn(2+) ions.</text>
</comment>
<evidence type="ECO:0000256" key="2">
    <source>
        <dbReference type="ARBA" id="ARBA00012647"/>
    </source>
</evidence>
<keyword evidence="15" id="KW-1185">Reference proteome</keyword>
<evidence type="ECO:0000256" key="9">
    <source>
        <dbReference type="PIRSR" id="PIRSR601952-2"/>
    </source>
</evidence>
<feature type="binding site" evidence="9">
    <location>
        <position position="335"/>
    </location>
    <ligand>
        <name>Mg(2+)</name>
        <dbReference type="ChEBI" id="CHEBI:18420"/>
    </ligand>
</feature>
<dbReference type="PROSITE" id="PS00123">
    <property type="entry name" value="ALKALINE_PHOSPHATASE"/>
    <property type="match status" value="1"/>
</dbReference>
<dbReference type="PRINTS" id="PR00113">
    <property type="entry name" value="ALKPHPHTASE"/>
</dbReference>
<dbReference type="PANTHER" id="PTHR11596">
    <property type="entry name" value="ALKALINE PHOSPHATASE"/>
    <property type="match status" value="1"/>
</dbReference>
<dbReference type="SMART" id="SM00098">
    <property type="entry name" value="alkPPc"/>
    <property type="match status" value="1"/>
</dbReference>
<dbReference type="SUPFAM" id="SSF53649">
    <property type="entry name" value="Alkaline phosphatase-like"/>
    <property type="match status" value="1"/>
</dbReference>
<dbReference type="AlphaFoldDB" id="A0A6A6XHV7"/>
<evidence type="ECO:0000313" key="15">
    <source>
        <dbReference type="Proteomes" id="UP000799757"/>
    </source>
</evidence>
<gene>
    <name evidence="14" type="ORF">K505DRAFT_302458</name>
</gene>
<feature type="binding site" evidence="9">
    <location>
        <position position="344"/>
    </location>
    <ligand>
        <name>Mg(2+)</name>
        <dbReference type="ChEBI" id="CHEBI:18420"/>
    </ligand>
</feature>
<evidence type="ECO:0000256" key="3">
    <source>
        <dbReference type="ARBA" id="ARBA00022553"/>
    </source>
</evidence>
<dbReference type="InterPro" id="IPR001952">
    <property type="entry name" value="Alkaline_phosphatase"/>
</dbReference>
<evidence type="ECO:0000256" key="1">
    <source>
        <dbReference type="ARBA" id="ARBA00005984"/>
    </source>
</evidence>
<evidence type="ECO:0000256" key="11">
    <source>
        <dbReference type="RuleBase" id="RU003947"/>
    </source>
</evidence>
<comment type="cofactor">
    <cofactor evidence="9">
        <name>Mg(2+)</name>
        <dbReference type="ChEBI" id="CHEBI:18420"/>
    </cofactor>
    <text evidence="9">Binds 1 Mg(2+) ion.</text>
</comment>
<feature type="binding site" evidence="9">
    <location>
        <position position="489"/>
    </location>
    <ligand>
        <name>Zn(2+)</name>
        <dbReference type="ChEBI" id="CHEBI:29105"/>
        <label>2</label>
    </ligand>
</feature>
<protein>
    <recommendedName>
        <fullName evidence="2 11">Alkaline phosphatase</fullName>
        <ecNumber evidence="2 11">3.1.3.1</ecNumber>
    </recommendedName>
</protein>
<evidence type="ECO:0000256" key="10">
    <source>
        <dbReference type="RuleBase" id="RU003946"/>
    </source>
</evidence>
<dbReference type="GO" id="GO:0046872">
    <property type="term" value="F:metal ion binding"/>
    <property type="evidence" value="ECO:0007669"/>
    <property type="project" value="UniProtKB-KW"/>
</dbReference>
<feature type="transmembrane region" description="Helical" evidence="13">
    <location>
        <begin position="48"/>
        <end position="68"/>
    </location>
</feature>
<evidence type="ECO:0000313" key="14">
    <source>
        <dbReference type="EMBL" id="KAF2795217.1"/>
    </source>
</evidence>
<name>A0A6A6XHV7_9PLEO</name>
<feature type="binding site" evidence="9">
    <location>
        <position position="384"/>
    </location>
    <ligand>
        <name>Zn(2+)</name>
        <dbReference type="ChEBI" id="CHEBI:29105"/>
        <label>2</label>
    </ligand>
</feature>
<dbReference type="InterPro" id="IPR017850">
    <property type="entry name" value="Alkaline_phosphatase_core_sf"/>
</dbReference>
<evidence type="ECO:0000256" key="7">
    <source>
        <dbReference type="ARBA" id="ARBA00022842"/>
    </source>
</evidence>
<keyword evidence="6 9" id="KW-0862">Zinc</keyword>
<keyword evidence="3" id="KW-0597">Phosphoprotein</keyword>
<feature type="binding site" evidence="9">
    <location>
        <position position="194"/>
    </location>
    <ligand>
        <name>Mg(2+)</name>
        <dbReference type="ChEBI" id="CHEBI:18420"/>
    </ligand>
</feature>
<sequence>MAGGEPLLSNGRPSSEHSNDLAEEDALLTGQPTQRRGGPRTWQFWREIGLFVWAVIATALVIVLAVVYQRAQDPKHSSPHPAGKRNLIFMVSDGMGPTSLSLTRSFMQFQNGAPFSEQLVIDQHMIGQSRTRSSSSLITDSAAGATAFSCAMKSYNGAISVDPEHNPCGTVLEAAKQAGYMTGLVVTTRITDATPACFAAHVNQRQEEDRIAEQMVGDYPLGRVVDLMFGGGRCHFLPNSTEDSCRADNKDVVELAKKNGFNYIADRKAFDDLKGGKALKFPMLGLFAETDIPYEIDRRNENNIYPSLHEMAEAALTALSAATKDSDKGFFIMIEGSRIDHAGHHNDPAAQVHEVLAYDKAFASVLEFLKNDPTEGVMVSTSDHETGGLATARQLHSSYPEYLWFPGPLANASHSAERLALEYQKYMFDSPSASDQQKFVQDSITSGLGIRDATADEVSALIKDPATSLYQYAEMISRRSQTGWSTHGHSAADVNIYSSDPIAARALVGNHENTEVGDFLREYLGVDVEAVTKELQEKGAGLMVTSNNGTQVSWMGEVAEEGKRLDGQNHVASYGGDFKKRHFQHGRGCDCGH</sequence>
<evidence type="ECO:0000256" key="12">
    <source>
        <dbReference type="SAM" id="MobiDB-lite"/>
    </source>
</evidence>
<comment type="catalytic activity">
    <reaction evidence="11">
        <text>a phosphate monoester + H2O = an alcohol + phosphate</text>
        <dbReference type="Rhea" id="RHEA:15017"/>
        <dbReference type="ChEBI" id="CHEBI:15377"/>
        <dbReference type="ChEBI" id="CHEBI:30879"/>
        <dbReference type="ChEBI" id="CHEBI:43474"/>
        <dbReference type="ChEBI" id="CHEBI:67140"/>
        <dbReference type="EC" id="3.1.3.1"/>
    </reaction>
</comment>
<evidence type="ECO:0000256" key="8">
    <source>
        <dbReference type="PIRSR" id="PIRSR601952-1"/>
    </source>
</evidence>
<evidence type="ECO:0000256" key="6">
    <source>
        <dbReference type="ARBA" id="ARBA00022833"/>
    </source>
</evidence>
<dbReference type="Pfam" id="PF00245">
    <property type="entry name" value="Alk_phosphatase"/>
    <property type="match status" value="1"/>
</dbReference>
<feature type="active site" description="Phosphoserine intermediate" evidence="8">
    <location>
        <position position="141"/>
    </location>
</feature>
<dbReference type="Gene3D" id="3.40.720.10">
    <property type="entry name" value="Alkaline Phosphatase, subunit A"/>
    <property type="match status" value="1"/>
</dbReference>
<proteinExistence type="inferred from homology"/>
<feature type="region of interest" description="Disordered" evidence="12">
    <location>
        <begin position="1"/>
        <end position="21"/>
    </location>
</feature>
<keyword evidence="4 9" id="KW-0479">Metal-binding</keyword>
<dbReference type="EC" id="3.1.3.1" evidence="2 11"/>